<protein>
    <submittedName>
        <fullName evidence="3">Uncharacterized protein</fullName>
    </submittedName>
</protein>
<organism evidence="2 3">
    <name type="scientific">Meloidogyne hapla</name>
    <name type="common">Root-knot nematode worm</name>
    <dbReference type="NCBI Taxonomy" id="6305"/>
    <lineage>
        <taxon>Eukaryota</taxon>
        <taxon>Metazoa</taxon>
        <taxon>Ecdysozoa</taxon>
        <taxon>Nematoda</taxon>
        <taxon>Chromadorea</taxon>
        <taxon>Rhabditida</taxon>
        <taxon>Tylenchina</taxon>
        <taxon>Tylenchomorpha</taxon>
        <taxon>Tylenchoidea</taxon>
        <taxon>Meloidogynidae</taxon>
        <taxon>Meloidogyninae</taxon>
        <taxon>Meloidogyne</taxon>
    </lineage>
</organism>
<evidence type="ECO:0000313" key="2">
    <source>
        <dbReference type="Proteomes" id="UP000095281"/>
    </source>
</evidence>
<evidence type="ECO:0000256" key="1">
    <source>
        <dbReference type="SAM" id="SignalP"/>
    </source>
</evidence>
<dbReference type="Proteomes" id="UP000095281">
    <property type="component" value="Unplaced"/>
</dbReference>
<sequence length="106" mass="11950">MLFIIPFTLLFILLNSFNIGAVPINFNEDFNADFNEDKEGQQPLPPKVGGNGVVPIPLTENERACLEEKILPTFTVRCVPDTHNPAKCSEQDYNSVKNKMQFCSQF</sequence>
<accession>A0A1I8BZA9</accession>
<dbReference type="AlphaFoldDB" id="A0A1I8BZA9"/>
<evidence type="ECO:0000313" key="3">
    <source>
        <dbReference type="WBParaSite" id="MhA1_Contig79.frz3.gene26"/>
    </source>
</evidence>
<dbReference type="WBParaSite" id="MhA1_Contig79.frz3.gene26">
    <property type="protein sequence ID" value="MhA1_Contig79.frz3.gene26"/>
    <property type="gene ID" value="MhA1_Contig79.frz3.gene26"/>
</dbReference>
<feature type="chain" id="PRO_5009316326" evidence="1">
    <location>
        <begin position="22"/>
        <end position="106"/>
    </location>
</feature>
<proteinExistence type="predicted"/>
<feature type="signal peptide" evidence="1">
    <location>
        <begin position="1"/>
        <end position="21"/>
    </location>
</feature>
<keyword evidence="1" id="KW-0732">Signal</keyword>
<keyword evidence="2" id="KW-1185">Reference proteome</keyword>
<name>A0A1I8BZA9_MELHA</name>
<reference evidence="3" key="1">
    <citation type="submission" date="2016-11" db="UniProtKB">
        <authorList>
            <consortium name="WormBaseParasite"/>
        </authorList>
    </citation>
    <scope>IDENTIFICATION</scope>
</reference>